<accession>A0A0H2RI66</accession>
<evidence type="ECO:0000313" key="1">
    <source>
        <dbReference type="EMBL" id="KLO04526.1"/>
    </source>
</evidence>
<dbReference type="Proteomes" id="UP000053477">
    <property type="component" value="Unassembled WGS sequence"/>
</dbReference>
<gene>
    <name evidence="1" type="ORF">SCHPADRAFT_792947</name>
</gene>
<dbReference type="OrthoDB" id="3187773at2759"/>
<feature type="non-terminal residue" evidence="1">
    <location>
        <position position="1"/>
    </location>
</feature>
<protein>
    <submittedName>
        <fullName evidence="1">Uncharacterized protein</fullName>
    </submittedName>
</protein>
<reference evidence="1 2" key="1">
    <citation type="submission" date="2015-04" db="EMBL/GenBank/DDBJ databases">
        <title>Complete genome sequence of Schizopora paradoxa KUC8140, a cosmopolitan wood degrader in East Asia.</title>
        <authorList>
            <consortium name="DOE Joint Genome Institute"/>
            <person name="Min B."/>
            <person name="Park H."/>
            <person name="Jang Y."/>
            <person name="Kim J.-J."/>
            <person name="Kim K.H."/>
            <person name="Pangilinan J."/>
            <person name="Lipzen A."/>
            <person name="Riley R."/>
            <person name="Grigoriev I.V."/>
            <person name="Spatafora J.W."/>
            <person name="Choi I.-G."/>
        </authorList>
    </citation>
    <scope>NUCLEOTIDE SEQUENCE [LARGE SCALE GENOMIC DNA]</scope>
    <source>
        <strain evidence="1 2">KUC8140</strain>
    </source>
</reference>
<keyword evidence="2" id="KW-1185">Reference proteome</keyword>
<evidence type="ECO:0000313" key="2">
    <source>
        <dbReference type="Proteomes" id="UP000053477"/>
    </source>
</evidence>
<dbReference type="EMBL" id="KQ086511">
    <property type="protein sequence ID" value="KLO04526.1"/>
    <property type="molecule type" value="Genomic_DNA"/>
</dbReference>
<dbReference type="AlphaFoldDB" id="A0A0H2RI66"/>
<proteinExistence type="predicted"/>
<organism evidence="1 2">
    <name type="scientific">Schizopora paradoxa</name>
    <dbReference type="NCBI Taxonomy" id="27342"/>
    <lineage>
        <taxon>Eukaryota</taxon>
        <taxon>Fungi</taxon>
        <taxon>Dikarya</taxon>
        <taxon>Basidiomycota</taxon>
        <taxon>Agaricomycotina</taxon>
        <taxon>Agaricomycetes</taxon>
        <taxon>Hymenochaetales</taxon>
        <taxon>Schizoporaceae</taxon>
        <taxon>Schizopora</taxon>
    </lineage>
</organism>
<dbReference type="STRING" id="27342.A0A0H2RI66"/>
<sequence>VRLFLSVVHRRTRYDCALVHWYNVVGQEPDALTRMWVVKPDNYRDGSPRLSVVHVETILRAAHLIPVYDKEVIDKYHRHETSLDTFKKFFVNKCADHHAHEIA</sequence>
<feature type="non-terminal residue" evidence="1">
    <location>
        <position position="103"/>
    </location>
</feature>
<dbReference type="InParanoid" id="A0A0H2RI66"/>
<name>A0A0H2RI66_9AGAM</name>